<organism evidence="1 2">
    <name type="scientific">Xanthomonas phaseoli pv. dieffenbachiae</name>
    <dbReference type="NCBI Taxonomy" id="92828"/>
    <lineage>
        <taxon>Bacteria</taxon>
        <taxon>Pseudomonadati</taxon>
        <taxon>Pseudomonadota</taxon>
        <taxon>Gammaproteobacteria</taxon>
        <taxon>Lysobacterales</taxon>
        <taxon>Lysobacteraceae</taxon>
        <taxon>Xanthomonas</taxon>
    </lineage>
</organism>
<name>A0A1V9HG74_9XANT</name>
<gene>
    <name evidence="1" type="ORF">IM53_003595</name>
</gene>
<dbReference type="AlphaFoldDB" id="A0A1V9HG74"/>
<reference evidence="1 2" key="1">
    <citation type="journal article" date="2016" name="Plant Pathol.">
        <title>Genetic characterization of strains named as Xanthomonas axonopodis pv. dieffenbachiae leads to a taxonomic revision of the X. axonopodis species complex.</title>
        <authorList>
            <person name="Constantin E.C."/>
            <person name="Cleenwerck I."/>
            <person name="Maes M."/>
            <person name="Baeyen S."/>
            <person name="Van Malderghem C."/>
            <person name="De Vos P."/>
            <person name="Cottyn B."/>
        </authorList>
    </citation>
    <scope>NUCLEOTIDE SEQUENCE [LARGE SCALE GENOMIC DNA]</scope>
    <source>
        <strain evidence="1 2">LMG 25940</strain>
    </source>
</reference>
<dbReference type="EMBL" id="JPYI02000020">
    <property type="protein sequence ID" value="OQP81794.1"/>
    <property type="molecule type" value="Genomic_DNA"/>
</dbReference>
<comment type="caution">
    <text evidence="1">The sequence shown here is derived from an EMBL/GenBank/DDBJ whole genome shotgun (WGS) entry which is preliminary data.</text>
</comment>
<sequence>MAIVVMVGFAEQARVIDVVAWARTAAHLAAVVLHGR</sequence>
<evidence type="ECO:0000313" key="2">
    <source>
        <dbReference type="Proteomes" id="UP000050546"/>
    </source>
</evidence>
<protein>
    <submittedName>
        <fullName evidence="1">Uncharacterized protein</fullName>
    </submittedName>
</protein>
<dbReference type="Proteomes" id="UP000050546">
    <property type="component" value="Unassembled WGS sequence"/>
</dbReference>
<proteinExistence type="predicted"/>
<reference evidence="1 2" key="2">
    <citation type="journal article" date="2017" name="Plant Pathol.">
        <title>Pathogenicity and virulence gene content of Xanthomonas strains infecting Araceae, formerly known as Xanthomonas axonopodis pv. dieffenbachiae.</title>
        <authorList>
            <person name="Constantin E.C."/>
            <person name="Haegeman A."/>
            <person name="Van Vaerenbergh J."/>
            <person name="Baeyen S."/>
            <person name="Van Malderghem C."/>
            <person name="Maes M."/>
            <person name="Cottyn B."/>
        </authorList>
    </citation>
    <scope>NUCLEOTIDE SEQUENCE [LARGE SCALE GENOMIC DNA]</scope>
    <source>
        <strain evidence="1 2">LMG 25940</strain>
    </source>
</reference>
<evidence type="ECO:0000313" key="1">
    <source>
        <dbReference type="EMBL" id="OQP81794.1"/>
    </source>
</evidence>
<accession>A0A1V9HG74</accession>